<proteinExistence type="predicted"/>
<evidence type="ECO:0000256" key="1">
    <source>
        <dbReference type="SAM" id="MobiDB-lite"/>
    </source>
</evidence>
<dbReference type="AlphaFoldDB" id="A0A0M8ZQ86"/>
<feature type="compositionally biased region" description="Basic and acidic residues" evidence="1">
    <location>
        <begin position="29"/>
        <end position="51"/>
    </location>
</feature>
<name>A0A0M8ZQ86_9HYME</name>
<accession>A0A0M8ZQ86</accession>
<protein>
    <submittedName>
        <fullName evidence="2">Uncharacterized protein</fullName>
    </submittedName>
</protein>
<organism evidence="2 3">
    <name type="scientific">Melipona quadrifasciata</name>
    <dbReference type="NCBI Taxonomy" id="166423"/>
    <lineage>
        <taxon>Eukaryota</taxon>
        <taxon>Metazoa</taxon>
        <taxon>Ecdysozoa</taxon>
        <taxon>Arthropoda</taxon>
        <taxon>Hexapoda</taxon>
        <taxon>Insecta</taxon>
        <taxon>Pterygota</taxon>
        <taxon>Neoptera</taxon>
        <taxon>Endopterygota</taxon>
        <taxon>Hymenoptera</taxon>
        <taxon>Apocrita</taxon>
        <taxon>Aculeata</taxon>
        <taxon>Apoidea</taxon>
        <taxon>Anthophila</taxon>
        <taxon>Apidae</taxon>
        <taxon>Melipona</taxon>
    </lineage>
</organism>
<dbReference type="Proteomes" id="UP000053105">
    <property type="component" value="Unassembled WGS sequence"/>
</dbReference>
<feature type="compositionally biased region" description="Gly residues" evidence="1">
    <location>
        <begin position="79"/>
        <end position="91"/>
    </location>
</feature>
<sequence length="171" mass="19202">MKEKDCKSTRSEDKKGSFGRTTKRIRKGKKEERREKGKEERMSERGGEGKIWRGTKGYSSFLNIVRHVFAAARRETRWCGGGGGGGGGGGARWKKRRKSEGKSKKNEGEETCIGALCRRGRKKRGGIGDRREKRKHDDRAINNIGEKGDRLQHSAQMLNRLAIDVISCPAN</sequence>
<reference evidence="2 3" key="1">
    <citation type="submission" date="2015-07" db="EMBL/GenBank/DDBJ databases">
        <title>The genome of Melipona quadrifasciata.</title>
        <authorList>
            <person name="Pan H."/>
            <person name="Kapheim K."/>
        </authorList>
    </citation>
    <scope>NUCLEOTIDE SEQUENCE [LARGE SCALE GENOMIC DNA]</scope>
    <source>
        <strain evidence="2">0111107301</strain>
        <tissue evidence="2">Whole body</tissue>
    </source>
</reference>
<feature type="region of interest" description="Disordered" evidence="1">
    <location>
        <begin position="1"/>
        <end position="54"/>
    </location>
</feature>
<feature type="region of interest" description="Disordered" evidence="1">
    <location>
        <begin position="76"/>
        <end position="109"/>
    </location>
</feature>
<keyword evidence="3" id="KW-1185">Reference proteome</keyword>
<evidence type="ECO:0000313" key="3">
    <source>
        <dbReference type="Proteomes" id="UP000053105"/>
    </source>
</evidence>
<gene>
    <name evidence="2" type="ORF">WN51_08738</name>
</gene>
<feature type="compositionally biased region" description="Basic and acidic residues" evidence="1">
    <location>
        <begin position="1"/>
        <end position="16"/>
    </location>
</feature>
<dbReference type="EMBL" id="KQ435983">
    <property type="protein sequence ID" value="KOX67756.1"/>
    <property type="molecule type" value="Genomic_DNA"/>
</dbReference>
<evidence type="ECO:0000313" key="2">
    <source>
        <dbReference type="EMBL" id="KOX67756.1"/>
    </source>
</evidence>